<sequence>MNKWGLWIIVAAVVLIGGAFYLMSGQQSVTQIPPAGEPIIESPAPAGEVKSFEVEGKPFEFSLKEIRVNEGDRVRITFKNTEGMHDWVIDEFSARAKQIQAGETDTVEFVANKKGTFEYYCSVGNGFHRQQGMVGKLIVE</sequence>
<evidence type="ECO:0000313" key="6">
    <source>
        <dbReference type="Proteomes" id="UP000177555"/>
    </source>
</evidence>
<accession>A0A1F5JLT9</accession>
<evidence type="ECO:0000256" key="3">
    <source>
        <dbReference type="SAM" id="Phobius"/>
    </source>
</evidence>
<evidence type="ECO:0000256" key="2">
    <source>
        <dbReference type="ARBA" id="ARBA00023008"/>
    </source>
</evidence>
<dbReference type="PANTHER" id="PTHR38439:SF3">
    <property type="entry name" value="COPPER-RESISTANT CUPROPROTEIN COPI"/>
    <property type="match status" value="1"/>
</dbReference>
<keyword evidence="1" id="KW-0479">Metal-binding</keyword>
<keyword evidence="3" id="KW-1133">Transmembrane helix</keyword>
<gene>
    <name evidence="5" type="ORF">A2867_02045</name>
</gene>
<comment type="caution">
    <text evidence="5">The sequence shown here is derived from an EMBL/GenBank/DDBJ whole genome shotgun (WGS) entry which is preliminary data.</text>
</comment>
<reference evidence="5 6" key="1">
    <citation type="journal article" date="2016" name="Nat. Commun.">
        <title>Thousands of microbial genomes shed light on interconnected biogeochemical processes in an aquifer system.</title>
        <authorList>
            <person name="Anantharaman K."/>
            <person name="Brown C.T."/>
            <person name="Hug L.A."/>
            <person name="Sharon I."/>
            <person name="Castelle C.J."/>
            <person name="Probst A.J."/>
            <person name="Thomas B.C."/>
            <person name="Singh A."/>
            <person name="Wilkins M.J."/>
            <person name="Karaoz U."/>
            <person name="Brodie E.L."/>
            <person name="Williams K.H."/>
            <person name="Hubbard S.S."/>
            <person name="Banfield J.F."/>
        </authorList>
    </citation>
    <scope>NUCLEOTIDE SEQUENCE [LARGE SCALE GENOMIC DNA]</scope>
</reference>
<dbReference type="Pfam" id="PF13473">
    <property type="entry name" value="Cupredoxin_1"/>
    <property type="match status" value="1"/>
</dbReference>
<dbReference type="InterPro" id="IPR008972">
    <property type="entry name" value="Cupredoxin"/>
</dbReference>
<evidence type="ECO:0000256" key="1">
    <source>
        <dbReference type="ARBA" id="ARBA00022723"/>
    </source>
</evidence>
<dbReference type="InterPro" id="IPR028096">
    <property type="entry name" value="EfeO_Cupredoxin"/>
</dbReference>
<dbReference type="Gene3D" id="2.60.40.420">
    <property type="entry name" value="Cupredoxins - blue copper proteins"/>
    <property type="match status" value="1"/>
</dbReference>
<feature type="transmembrane region" description="Helical" evidence="3">
    <location>
        <begin position="6"/>
        <end position="23"/>
    </location>
</feature>
<dbReference type="InterPro" id="IPR050845">
    <property type="entry name" value="Cu-binding_ET"/>
</dbReference>
<organism evidence="5 6">
    <name type="scientific">Candidatus Daviesbacteria bacterium RIFCSPHIGHO2_01_FULL_40_11</name>
    <dbReference type="NCBI Taxonomy" id="1797762"/>
    <lineage>
        <taxon>Bacteria</taxon>
        <taxon>Candidatus Daviesiibacteriota</taxon>
    </lineage>
</organism>
<evidence type="ECO:0000313" key="5">
    <source>
        <dbReference type="EMBL" id="OGE29623.1"/>
    </source>
</evidence>
<dbReference type="Proteomes" id="UP000177555">
    <property type="component" value="Unassembled WGS sequence"/>
</dbReference>
<proteinExistence type="predicted"/>
<dbReference type="EMBL" id="MFCP01000003">
    <property type="protein sequence ID" value="OGE29623.1"/>
    <property type="molecule type" value="Genomic_DNA"/>
</dbReference>
<keyword evidence="3" id="KW-0472">Membrane</keyword>
<feature type="domain" description="EfeO-type cupredoxin-like" evidence="4">
    <location>
        <begin position="40"/>
        <end position="139"/>
    </location>
</feature>
<protein>
    <recommendedName>
        <fullName evidence="4">EfeO-type cupredoxin-like domain-containing protein</fullName>
    </recommendedName>
</protein>
<dbReference type="PANTHER" id="PTHR38439">
    <property type="entry name" value="AURACYANIN-B"/>
    <property type="match status" value="1"/>
</dbReference>
<dbReference type="AlphaFoldDB" id="A0A1F5JLT9"/>
<evidence type="ECO:0000259" key="4">
    <source>
        <dbReference type="Pfam" id="PF13473"/>
    </source>
</evidence>
<name>A0A1F5JLT9_9BACT</name>
<keyword evidence="3" id="KW-0812">Transmembrane</keyword>
<dbReference type="GO" id="GO:0046872">
    <property type="term" value="F:metal ion binding"/>
    <property type="evidence" value="ECO:0007669"/>
    <property type="project" value="UniProtKB-KW"/>
</dbReference>
<keyword evidence="2" id="KW-0186">Copper</keyword>
<dbReference type="SUPFAM" id="SSF49503">
    <property type="entry name" value="Cupredoxins"/>
    <property type="match status" value="1"/>
</dbReference>